<protein>
    <submittedName>
        <fullName evidence="2">Uncharacterized protein</fullName>
    </submittedName>
</protein>
<keyword evidence="1" id="KW-0472">Membrane</keyword>
<feature type="transmembrane region" description="Helical" evidence="1">
    <location>
        <begin position="65"/>
        <end position="82"/>
    </location>
</feature>
<feature type="transmembrane region" description="Helical" evidence="1">
    <location>
        <begin position="29"/>
        <end position="53"/>
    </location>
</feature>
<dbReference type="EMBL" id="QLLL01000003">
    <property type="protein sequence ID" value="RAJ06957.1"/>
    <property type="molecule type" value="Genomic_DNA"/>
</dbReference>
<evidence type="ECO:0000256" key="1">
    <source>
        <dbReference type="SAM" id="Phobius"/>
    </source>
</evidence>
<evidence type="ECO:0000313" key="3">
    <source>
        <dbReference type="Proteomes" id="UP000249547"/>
    </source>
</evidence>
<gene>
    <name evidence="2" type="ORF">LX64_02085</name>
</gene>
<reference evidence="2 3" key="1">
    <citation type="submission" date="2018-06" db="EMBL/GenBank/DDBJ databases">
        <title>Genomic Encyclopedia of Archaeal and Bacterial Type Strains, Phase II (KMG-II): from individual species to whole genera.</title>
        <authorList>
            <person name="Goeker M."/>
        </authorList>
    </citation>
    <scope>NUCLEOTIDE SEQUENCE [LARGE SCALE GENOMIC DNA]</scope>
    <source>
        <strain evidence="2 3">DSM 23857</strain>
    </source>
</reference>
<dbReference type="RefSeq" id="WP_111597532.1">
    <property type="nucleotide sequence ID" value="NZ_QLLL01000003.1"/>
</dbReference>
<keyword evidence="1" id="KW-1133">Transmembrane helix</keyword>
<keyword evidence="3" id="KW-1185">Reference proteome</keyword>
<evidence type="ECO:0000313" key="2">
    <source>
        <dbReference type="EMBL" id="RAJ06957.1"/>
    </source>
</evidence>
<dbReference type="Proteomes" id="UP000249547">
    <property type="component" value="Unassembled WGS sequence"/>
</dbReference>
<proteinExistence type="predicted"/>
<accession>A0A327QZ60</accession>
<dbReference type="AlphaFoldDB" id="A0A327QZ60"/>
<feature type="transmembrane region" description="Helical" evidence="1">
    <location>
        <begin position="6"/>
        <end position="22"/>
    </location>
</feature>
<keyword evidence="1" id="KW-0812">Transmembrane</keyword>
<comment type="caution">
    <text evidence="2">The sequence shown here is derived from an EMBL/GenBank/DDBJ whole genome shotgun (WGS) entry which is preliminary data.</text>
</comment>
<sequence>MRWFVYILNILLVAYILFQAAHRQSEKEILIVLCYYGLLIAANVVLSGLLKLFRQPVCTAFSRSGIYLMVGVLPMVLAYKLISMS</sequence>
<name>A0A327QZ60_9BACT</name>
<organism evidence="2 3">
    <name type="scientific">Chitinophaga skermanii</name>
    <dbReference type="NCBI Taxonomy" id="331697"/>
    <lineage>
        <taxon>Bacteria</taxon>
        <taxon>Pseudomonadati</taxon>
        <taxon>Bacteroidota</taxon>
        <taxon>Chitinophagia</taxon>
        <taxon>Chitinophagales</taxon>
        <taxon>Chitinophagaceae</taxon>
        <taxon>Chitinophaga</taxon>
    </lineage>
</organism>